<reference evidence="1" key="1">
    <citation type="submission" date="2020-07" db="EMBL/GenBank/DDBJ databases">
        <title>Multicomponent nature underlies the extraordinary mechanical properties of spider dragline silk.</title>
        <authorList>
            <person name="Kono N."/>
            <person name="Nakamura H."/>
            <person name="Mori M."/>
            <person name="Yoshida Y."/>
            <person name="Ohtoshi R."/>
            <person name="Malay A.D."/>
            <person name="Moran D.A.P."/>
            <person name="Tomita M."/>
            <person name="Numata K."/>
            <person name="Arakawa K."/>
        </authorList>
    </citation>
    <scope>NUCLEOTIDE SEQUENCE</scope>
</reference>
<gene>
    <name evidence="1" type="primary">X975_12733</name>
    <name evidence="1" type="ORF">TNCT_619061</name>
</gene>
<proteinExistence type="predicted"/>
<accession>A0A8X6GHE4</accession>
<evidence type="ECO:0000313" key="2">
    <source>
        <dbReference type="Proteomes" id="UP000887116"/>
    </source>
</evidence>
<comment type="caution">
    <text evidence="1">The sequence shown here is derived from an EMBL/GenBank/DDBJ whole genome shotgun (WGS) entry which is preliminary data.</text>
</comment>
<organism evidence="1 2">
    <name type="scientific">Trichonephila clavata</name>
    <name type="common">Joro spider</name>
    <name type="synonym">Nephila clavata</name>
    <dbReference type="NCBI Taxonomy" id="2740835"/>
    <lineage>
        <taxon>Eukaryota</taxon>
        <taxon>Metazoa</taxon>
        <taxon>Ecdysozoa</taxon>
        <taxon>Arthropoda</taxon>
        <taxon>Chelicerata</taxon>
        <taxon>Arachnida</taxon>
        <taxon>Araneae</taxon>
        <taxon>Araneomorphae</taxon>
        <taxon>Entelegynae</taxon>
        <taxon>Araneoidea</taxon>
        <taxon>Nephilidae</taxon>
        <taxon>Trichonephila</taxon>
    </lineage>
</organism>
<dbReference type="Proteomes" id="UP000887116">
    <property type="component" value="Unassembled WGS sequence"/>
</dbReference>
<protein>
    <submittedName>
        <fullName evidence="1">Uncharacterized protein</fullName>
    </submittedName>
</protein>
<name>A0A8X6GHE4_TRICU</name>
<dbReference type="AlphaFoldDB" id="A0A8X6GHE4"/>
<dbReference type="EMBL" id="BMAO01015746">
    <property type="protein sequence ID" value="GFR03933.1"/>
    <property type="molecule type" value="Genomic_DNA"/>
</dbReference>
<evidence type="ECO:0000313" key="1">
    <source>
        <dbReference type="EMBL" id="GFR03933.1"/>
    </source>
</evidence>
<keyword evidence="2" id="KW-1185">Reference proteome</keyword>
<sequence>MQHRVDVCTEWKGRLEQEGDNILKPIITADKVRLYHYDPTIKQQSSKWKHLSSPTPKKANCEIGCSYYANVLRTMVQHVKRKHPLLQKRLSIAP</sequence>